<evidence type="ECO:0000256" key="15">
    <source>
        <dbReference type="SAM" id="MobiDB-lite"/>
    </source>
</evidence>
<keyword evidence="7 14" id="KW-0472">Membrane</keyword>
<evidence type="ECO:0000259" key="19">
    <source>
        <dbReference type="Pfam" id="PF21222"/>
    </source>
</evidence>
<keyword evidence="10 14" id="KW-0458">Lysosome</keyword>
<evidence type="ECO:0000256" key="4">
    <source>
        <dbReference type="ARBA" id="ARBA00022729"/>
    </source>
</evidence>
<proteinExistence type="inferred from homology"/>
<dbReference type="InterPro" id="IPR018134">
    <property type="entry name" value="LAMP_CS"/>
</dbReference>
<evidence type="ECO:0000256" key="17">
    <source>
        <dbReference type="SAM" id="SignalP"/>
    </source>
</evidence>
<dbReference type="Pfam" id="PF21222">
    <property type="entry name" value="Lamp2_2nd"/>
    <property type="match status" value="1"/>
</dbReference>
<comment type="similarity">
    <text evidence="14">Belongs to the LAMP family.</text>
</comment>
<dbReference type="PROSITE" id="PS51257">
    <property type="entry name" value="PROKAR_LIPOPROTEIN"/>
    <property type="match status" value="1"/>
</dbReference>
<evidence type="ECO:0000256" key="6">
    <source>
        <dbReference type="ARBA" id="ARBA00022989"/>
    </source>
</evidence>
<evidence type="ECO:0000313" key="20">
    <source>
        <dbReference type="EMBL" id="KAK7166849.1"/>
    </source>
</evidence>
<dbReference type="InterPro" id="IPR048524">
    <property type="entry name" value="Lamp2-like_TM"/>
</dbReference>
<feature type="domain" description="Lysosome-associated membrane glycoprotein 2-like transmembrane" evidence="19">
    <location>
        <begin position="379"/>
        <end position="410"/>
    </location>
</feature>
<feature type="signal peptide" evidence="17">
    <location>
        <begin position="1"/>
        <end position="25"/>
    </location>
</feature>
<gene>
    <name evidence="20" type="ORF">R3I93_006582</name>
</gene>
<feature type="transmembrane region" description="Helical" evidence="16">
    <location>
        <begin position="377"/>
        <end position="400"/>
    </location>
</feature>
<protein>
    <recommendedName>
        <fullName evidence="13">Lysosome-associated membrane glycoprotein 1</fullName>
    </recommendedName>
</protein>
<comment type="caution">
    <text evidence="20">The sequence shown here is derived from an EMBL/GenBank/DDBJ whole genome shotgun (WGS) entry which is preliminary data.</text>
</comment>
<evidence type="ECO:0000256" key="2">
    <source>
        <dbReference type="ARBA" id="ARBA00022475"/>
    </source>
</evidence>
<evidence type="ECO:0000256" key="13">
    <source>
        <dbReference type="ARBA" id="ARBA00074383"/>
    </source>
</evidence>
<accession>A0AAN9HCD3</accession>
<evidence type="ECO:0000256" key="1">
    <source>
        <dbReference type="ARBA" id="ARBA00004251"/>
    </source>
</evidence>
<keyword evidence="3 14" id="KW-0812">Transmembrane</keyword>
<sequence>MTVAKQCVSAGVWTLLMGCVFVAHAVTFEVTDGNSTCIKAELNASFSISYNTTNGTSEAVFAMPSSASVGNGSLCAPPELVMSFGAGHMISLMFSSDGRVYSVSNITLQYNLSDPDTFPQSSRTGVVSVTTNSSEISARVNSTYRCLSSSSISLSAGVNVTFSNLRMEAYMTTANLSTDESVCSADQTSTTTVPPTHTPRTTAAPPAPPHTPDRGNYSVTDGNGTVCLLALMGLQLNITHLSKSTNQSVSEVMNLQPNSTRASGSCGVTVATLTLTQDLTDLSLTFTLNSTTQKFHLSAVNVSALWSDMPVRFEESNVSLDLLQCSVGRSYMCSAEQTLAVVPSFSINTFSLQLQPFNVSGSRFSAAEECRVDRENMLIPIIVGAALAGLVLIVLIAYLIGRKRTHAGYQTI</sequence>
<dbReference type="AlphaFoldDB" id="A0AAN9HCD3"/>
<dbReference type="PANTHER" id="PTHR11506:SF27">
    <property type="entry name" value="LYSOSOME-ASSOCIATED MEMBRANE GLYCOPROTEIN 1"/>
    <property type="match status" value="1"/>
</dbReference>
<comment type="subcellular location">
    <subcellularLocation>
        <location evidence="1">Cell membrane</location>
        <topology evidence="1">Single-pass type I membrane protein</topology>
    </subcellularLocation>
    <subcellularLocation>
        <location evidence="12">Cytolytic granule membrane</location>
        <topology evidence="12">Single-pass type I membrane protein</topology>
    </subcellularLocation>
    <subcellularLocation>
        <location evidence="11">Late endosome membrane</location>
        <topology evidence="11">Single-pass type I membrane protein</topology>
    </subcellularLocation>
    <subcellularLocation>
        <location evidence="14">Lysosome membrane</location>
        <topology evidence="14">Single-pass type I membrane protein</topology>
    </subcellularLocation>
</comment>
<dbReference type="EMBL" id="JAYKXH010000006">
    <property type="protein sequence ID" value="KAK7166849.1"/>
    <property type="molecule type" value="Genomic_DNA"/>
</dbReference>
<evidence type="ECO:0000256" key="11">
    <source>
        <dbReference type="ARBA" id="ARBA00037817"/>
    </source>
</evidence>
<keyword evidence="8 14" id="KW-1015">Disulfide bond</keyword>
<organism evidence="20 21">
    <name type="scientific">Phoxinus phoxinus</name>
    <name type="common">Eurasian minnow</name>
    <dbReference type="NCBI Taxonomy" id="58324"/>
    <lineage>
        <taxon>Eukaryota</taxon>
        <taxon>Metazoa</taxon>
        <taxon>Chordata</taxon>
        <taxon>Craniata</taxon>
        <taxon>Vertebrata</taxon>
        <taxon>Euteleostomi</taxon>
        <taxon>Actinopterygii</taxon>
        <taxon>Neopterygii</taxon>
        <taxon>Teleostei</taxon>
        <taxon>Ostariophysi</taxon>
        <taxon>Cypriniformes</taxon>
        <taxon>Leuciscidae</taxon>
        <taxon>Phoxininae</taxon>
        <taxon>Phoxinus</taxon>
    </lineage>
</organism>
<evidence type="ECO:0000256" key="10">
    <source>
        <dbReference type="ARBA" id="ARBA00023228"/>
    </source>
</evidence>
<dbReference type="GO" id="GO:0005765">
    <property type="term" value="C:lysosomal membrane"/>
    <property type="evidence" value="ECO:0007669"/>
    <property type="project" value="UniProtKB-SubCell"/>
</dbReference>
<dbReference type="CDD" id="cd12087">
    <property type="entry name" value="TM_EGFR-like"/>
    <property type="match status" value="1"/>
</dbReference>
<name>A0AAN9HCD3_9TELE</name>
<reference evidence="20 21" key="1">
    <citation type="submission" date="2024-02" db="EMBL/GenBank/DDBJ databases">
        <title>Chromosome-level genome assembly of the Eurasian Minnow (Phoxinus phoxinus).</title>
        <authorList>
            <person name="Oriowo T.O."/>
            <person name="Martin S."/>
            <person name="Stange M."/>
            <person name="Chrysostomakis Y."/>
            <person name="Brown T."/>
            <person name="Winkler S."/>
            <person name="Kukowka S."/>
            <person name="Myers E.W."/>
            <person name="Bohne A."/>
        </authorList>
    </citation>
    <scope>NUCLEOTIDE SEQUENCE [LARGE SCALE GENOMIC DNA]</scope>
    <source>
        <strain evidence="20">ZFMK-TIS-60720</strain>
        <tissue evidence="20">Whole Organism</tissue>
    </source>
</reference>
<dbReference type="PROSITE" id="PS00311">
    <property type="entry name" value="LAMP_2"/>
    <property type="match status" value="1"/>
</dbReference>
<dbReference type="InterPro" id="IPR002000">
    <property type="entry name" value="Lysosome-assoc_membr_glycop"/>
</dbReference>
<feature type="domain" description="Lysosome-associated membrane glycoprotein 2-like luminal" evidence="18">
    <location>
        <begin position="212"/>
        <end position="359"/>
    </location>
</feature>
<dbReference type="GO" id="GO:0072594">
    <property type="term" value="P:establishment of protein localization to organelle"/>
    <property type="evidence" value="ECO:0007669"/>
    <property type="project" value="TreeGrafter"/>
</dbReference>
<feature type="disulfide bond" evidence="14">
    <location>
        <begin position="333"/>
        <end position="370"/>
    </location>
</feature>
<dbReference type="PRINTS" id="PR00336">
    <property type="entry name" value="LYSASSOCTDMP"/>
</dbReference>
<feature type="domain" description="Lysosome-associated membrane glycoprotein 2-like luminal" evidence="18">
    <location>
        <begin position="26"/>
        <end position="170"/>
    </location>
</feature>
<keyword evidence="6 16" id="KW-1133">Transmembrane helix</keyword>
<keyword evidence="9" id="KW-0325">Glycoprotein</keyword>
<keyword evidence="21" id="KW-1185">Reference proteome</keyword>
<evidence type="ECO:0000256" key="8">
    <source>
        <dbReference type="ARBA" id="ARBA00023157"/>
    </source>
</evidence>
<keyword evidence="4 17" id="KW-0732">Signal</keyword>
<comment type="caution">
    <text evidence="14">Lacks conserved residue(s) required for the propagation of feature annotation.</text>
</comment>
<evidence type="ECO:0000256" key="14">
    <source>
        <dbReference type="PROSITE-ProRule" id="PRU00740"/>
    </source>
</evidence>
<keyword evidence="5" id="KW-0967">Endosome</keyword>
<dbReference type="FunFam" id="2.40.160.110:FF:000001">
    <property type="entry name" value="lysosome-associated membrane glycoprotein 2 isoform X2"/>
    <property type="match status" value="1"/>
</dbReference>
<dbReference type="PROSITE" id="PS51407">
    <property type="entry name" value="LAMP_3"/>
    <property type="match status" value="1"/>
</dbReference>
<evidence type="ECO:0000256" key="12">
    <source>
        <dbReference type="ARBA" id="ARBA00060404"/>
    </source>
</evidence>
<evidence type="ECO:0000256" key="16">
    <source>
        <dbReference type="SAM" id="Phobius"/>
    </source>
</evidence>
<evidence type="ECO:0000259" key="18">
    <source>
        <dbReference type="Pfam" id="PF01299"/>
    </source>
</evidence>
<evidence type="ECO:0000256" key="7">
    <source>
        <dbReference type="ARBA" id="ARBA00023136"/>
    </source>
</evidence>
<evidence type="ECO:0000313" key="21">
    <source>
        <dbReference type="Proteomes" id="UP001364617"/>
    </source>
</evidence>
<dbReference type="GO" id="GO:0005886">
    <property type="term" value="C:plasma membrane"/>
    <property type="evidence" value="ECO:0007669"/>
    <property type="project" value="UniProtKB-SubCell"/>
</dbReference>
<keyword evidence="2" id="KW-1003">Cell membrane</keyword>
<dbReference type="GO" id="GO:0031902">
    <property type="term" value="C:late endosome membrane"/>
    <property type="evidence" value="ECO:0007669"/>
    <property type="project" value="TreeGrafter"/>
</dbReference>
<dbReference type="PANTHER" id="PTHR11506">
    <property type="entry name" value="LYSOSOME-ASSOCIATED MEMBRANE GLYCOPROTEIN"/>
    <property type="match status" value="1"/>
</dbReference>
<evidence type="ECO:0000256" key="3">
    <source>
        <dbReference type="ARBA" id="ARBA00022692"/>
    </source>
</evidence>
<dbReference type="InterPro" id="IPR048528">
    <property type="entry name" value="Lamp2-like_luminal"/>
</dbReference>
<feature type="compositionally biased region" description="Low complexity" evidence="15">
    <location>
        <begin position="190"/>
        <end position="204"/>
    </location>
</feature>
<dbReference type="Proteomes" id="UP001364617">
    <property type="component" value="Unassembled WGS sequence"/>
</dbReference>
<feature type="region of interest" description="Disordered" evidence="15">
    <location>
        <begin position="186"/>
        <end position="214"/>
    </location>
</feature>
<dbReference type="Pfam" id="PF01299">
    <property type="entry name" value="Lamp2-like_luminal"/>
    <property type="match status" value="2"/>
</dbReference>
<evidence type="ECO:0000256" key="5">
    <source>
        <dbReference type="ARBA" id="ARBA00022753"/>
    </source>
</evidence>
<evidence type="ECO:0000256" key="9">
    <source>
        <dbReference type="ARBA" id="ARBA00023180"/>
    </source>
</evidence>
<feature type="chain" id="PRO_5042822143" description="Lysosome-associated membrane glycoprotein 1" evidence="17">
    <location>
        <begin position="26"/>
        <end position="412"/>
    </location>
</feature>
<dbReference type="Gene3D" id="2.40.160.110">
    <property type="match status" value="2"/>
</dbReference>